<protein>
    <recommendedName>
        <fullName evidence="4">Protein NIM1-INTERACTING 2-like</fullName>
    </recommendedName>
</protein>
<evidence type="ECO:0000313" key="3">
    <source>
        <dbReference type="Proteomes" id="UP000685013"/>
    </source>
</evidence>
<evidence type="ECO:0000313" key="2">
    <source>
        <dbReference type="EMBL" id="KAG6589551.1"/>
    </source>
</evidence>
<feature type="compositionally biased region" description="Basic and acidic residues" evidence="1">
    <location>
        <begin position="75"/>
        <end position="106"/>
    </location>
</feature>
<gene>
    <name evidence="2" type="ORF">SDJN03_14974</name>
</gene>
<feature type="non-terminal residue" evidence="2">
    <location>
        <position position="1"/>
    </location>
</feature>
<dbReference type="InterPro" id="IPR034577">
    <property type="entry name" value="NIMIN-2"/>
</dbReference>
<comment type="caution">
    <text evidence="2">The sequence shown here is derived from an EMBL/GenBank/DDBJ whole genome shotgun (WGS) entry which is preliminary data.</text>
</comment>
<dbReference type="GO" id="GO:0010112">
    <property type="term" value="P:regulation of systemic acquired resistance"/>
    <property type="evidence" value="ECO:0007669"/>
    <property type="project" value="InterPro"/>
</dbReference>
<sequence length="129" mass="14415">MVRGKRKCQSENDGKFCEKKTKNDETTAAAEKEPTDEEVEEFYSILRRMKRAAEYFGVEKGMLTKSLRDVAAAAADREEKEEEKKGVKRAEAETDVARMKQGGKGKEVVAENGLRLDLNIAVAVESDGR</sequence>
<feature type="region of interest" description="Disordered" evidence="1">
    <location>
        <begin position="74"/>
        <end position="106"/>
    </location>
</feature>
<dbReference type="PANTHER" id="PTHR35735:SF5">
    <property type="entry name" value="PROTEIN NIM1-INTERACTING 2"/>
    <property type="match status" value="1"/>
</dbReference>
<accession>A0AAV6N0A1</accession>
<keyword evidence="3" id="KW-1185">Reference proteome</keyword>
<feature type="region of interest" description="Disordered" evidence="1">
    <location>
        <begin position="1"/>
        <end position="38"/>
    </location>
</feature>
<organism evidence="2 3">
    <name type="scientific">Cucurbita argyrosperma subsp. sororia</name>
    <dbReference type="NCBI Taxonomy" id="37648"/>
    <lineage>
        <taxon>Eukaryota</taxon>
        <taxon>Viridiplantae</taxon>
        <taxon>Streptophyta</taxon>
        <taxon>Embryophyta</taxon>
        <taxon>Tracheophyta</taxon>
        <taxon>Spermatophyta</taxon>
        <taxon>Magnoliopsida</taxon>
        <taxon>eudicotyledons</taxon>
        <taxon>Gunneridae</taxon>
        <taxon>Pentapetalae</taxon>
        <taxon>rosids</taxon>
        <taxon>fabids</taxon>
        <taxon>Cucurbitales</taxon>
        <taxon>Cucurbitaceae</taxon>
        <taxon>Cucurbiteae</taxon>
        <taxon>Cucurbita</taxon>
    </lineage>
</organism>
<proteinExistence type="predicted"/>
<feature type="compositionally biased region" description="Basic and acidic residues" evidence="1">
    <location>
        <begin position="8"/>
        <end position="33"/>
    </location>
</feature>
<dbReference type="Proteomes" id="UP000685013">
    <property type="component" value="Chromosome 10"/>
</dbReference>
<dbReference type="EMBL" id="JAGKQH010000010">
    <property type="protein sequence ID" value="KAG6589551.1"/>
    <property type="molecule type" value="Genomic_DNA"/>
</dbReference>
<evidence type="ECO:0000256" key="1">
    <source>
        <dbReference type="SAM" id="MobiDB-lite"/>
    </source>
</evidence>
<reference evidence="2 3" key="1">
    <citation type="journal article" date="2021" name="Hortic Res">
        <title>The domestication of Cucurbita argyrosperma as revealed by the genome of its wild relative.</title>
        <authorList>
            <person name="Barrera-Redondo J."/>
            <person name="Sanchez-de la Vega G."/>
            <person name="Aguirre-Liguori J.A."/>
            <person name="Castellanos-Morales G."/>
            <person name="Gutierrez-Guerrero Y.T."/>
            <person name="Aguirre-Dugua X."/>
            <person name="Aguirre-Planter E."/>
            <person name="Tenaillon M.I."/>
            <person name="Lira-Saade R."/>
            <person name="Eguiarte L.E."/>
        </authorList>
    </citation>
    <scope>NUCLEOTIDE SEQUENCE [LARGE SCALE GENOMIC DNA]</scope>
    <source>
        <strain evidence="2">JBR-2021</strain>
    </source>
</reference>
<dbReference type="PANTHER" id="PTHR35735">
    <property type="entry name" value="PROTEIN NIM1-INTERACTING 2"/>
    <property type="match status" value="1"/>
</dbReference>
<name>A0AAV6N0A1_9ROSI</name>
<evidence type="ECO:0008006" key="4">
    <source>
        <dbReference type="Google" id="ProtNLM"/>
    </source>
</evidence>
<dbReference type="AlphaFoldDB" id="A0AAV6N0A1"/>